<dbReference type="Proteomes" id="UP000028878">
    <property type="component" value="Unassembled WGS sequence"/>
</dbReference>
<accession>A0A1L1PQA8</accession>
<keyword evidence="2" id="KW-1185">Reference proteome</keyword>
<gene>
    <name evidence="1" type="ORF">BN948_01937</name>
</gene>
<proteinExistence type="predicted"/>
<dbReference type="AlphaFoldDB" id="A0A1L1PQA8"/>
<reference evidence="2" key="2">
    <citation type="submission" date="2014-11" db="EMBL/GenBank/DDBJ databases">
        <title>Draft genome sequence of Hydrogenophaga intermedia S1.</title>
        <authorList>
            <person name="Gan H.M."/>
            <person name="Chew T.H."/>
            <person name="Stolz A."/>
        </authorList>
    </citation>
    <scope>NUCLEOTIDE SEQUENCE [LARGE SCALE GENOMIC DNA]</scope>
    <source>
        <strain evidence="2">S1</strain>
    </source>
</reference>
<name>A0A1L1PQA8_HYDIT</name>
<evidence type="ECO:0000313" key="2">
    <source>
        <dbReference type="Proteomes" id="UP000028878"/>
    </source>
</evidence>
<dbReference type="EMBL" id="CCAE010000011">
    <property type="protein sequence ID" value="CDN87515.1"/>
    <property type="molecule type" value="Genomic_DNA"/>
</dbReference>
<protein>
    <submittedName>
        <fullName evidence="1">Uncharacterized protein</fullName>
    </submittedName>
</protein>
<organism evidence="1 2">
    <name type="scientific">Hydrogenophaga intermedia</name>
    <dbReference type="NCBI Taxonomy" id="65786"/>
    <lineage>
        <taxon>Bacteria</taxon>
        <taxon>Pseudomonadati</taxon>
        <taxon>Pseudomonadota</taxon>
        <taxon>Betaproteobacteria</taxon>
        <taxon>Burkholderiales</taxon>
        <taxon>Comamonadaceae</taxon>
        <taxon>Hydrogenophaga</taxon>
    </lineage>
</organism>
<dbReference type="RefSeq" id="WP_009518532.1">
    <property type="nucleotide sequence ID" value="NZ_CCAE010000011.1"/>
</dbReference>
<sequence>MNVLNRVFKTLDMHRHGALPSFDTATQILVGSDYGGQHPSSQYESLAFVIADAMKLRPWDEARVRCRKAHLPDGRRMSFKSLNDKLRVAALPDFLSAADLIPGLLLVVLFDKQIGSIFDADEVQPEVPDEFKKLIEWPARTQERVLRICHVMALVLAGLSRELQDVLWITDEDEIAANVERHTLFTNAFGNIASHYLQHRLGHLRVATTASDTGKRDLEDFVAIADLAAGAICHSLNAYGATGLSSVPGLVVPPPPGAPPKVDRLLGWFSNDATSLRRLVLSIDVLPSSRKLKVRHLELVGMN</sequence>
<reference evidence="2" key="1">
    <citation type="submission" date="2014-02" db="EMBL/GenBank/DDBJ databases">
        <authorList>
            <person name="Gan H."/>
        </authorList>
    </citation>
    <scope>NUCLEOTIDE SEQUENCE [LARGE SCALE GENOMIC DNA]</scope>
    <source>
        <strain evidence="2">S1</strain>
    </source>
</reference>
<evidence type="ECO:0000313" key="1">
    <source>
        <dbReference type="EMBL" id="CDN87515.1"/>
    </source>
</evidence>